<dbReference type="Proteomes" id="UP000536909">
    <property type="component" value="Unassembled WGS sequence"/>
</dbReference>
<dbReference type="PANTHER" id="PTHR46889">
    <property type="entry name" value="TRANSPOSASE INSF FOR INSERTION SEQUENCE IS3B-RELATED"/>
    <property type="match status" value="1"/>
</dbReference>
<protein>
    <submittedName>
        <fullName evidence="2">Transposase InsO family protein</fullName>
    </submittedName>
</protein>
<sequence>MYLAVTLDLQSRVVVGDAMDASMPATLPLVALQRAAGRRCPPPGLLHHSDRGSQYASRVFQEELARLRARGSMSRQGDCWDNAVVESFFSSLKRELFEDAMFENREVARRAVFEFIEASTTASAATPPLGT</sequence>
<dbReference type="EMBL" id="JACHFV010000005">
    <property type="protein sequence ID" value="MBB5294921.1"/>
    <property type="molecule type" value="Genomic_DNA"/>
</dbReference>
<proteinExistence type="predicted"/>
<dbReference type="InterPro" id="IPR050900">
    <property type="entry name" value="Transposase_IS3/IS150/IS904"/>
</dbReference>
<comment type="caution">
    <text evidence="2">The sequence shown here is derived from an EMBL/GenBank/DDBJ whole genome shotgun (WGS) entry which is preliminary data.</text>
</comment>
<feature type="domain" description="Integrase catalytic" evidence="1">
    <location>
        <begin position="1"/>
        <end position="131"/>
    </location>
</feature>
<evidence type="ECO:0000313" key="2">
    <source>
        <dbReference type="EMBL" id="MBB5294921.1"/>
    </source>
</evidence>
<dbReference type="SUPFAM" id="SSF53098">
    <property type="entry name" value="Ribonuclease H-like"/>
    <property type="match status" value="1"/>
</dbReference>
<reference evidence="2 3" key="1">
    <citation type="submission" date="2020-08" db="EMBL/GenBank/DDBJ databases">
        <title>Genomic Encyclopedia of Type Strains, Phase IV (KMG-IV): sequencing the most valuable type-strain genomes for metagenomic binning, comparative biology and taxonomic classification.</title>
        <authorList>
            <person name="Goeker M."/>
        </authorList>
    </citation>
    <scope>NUCLEOTIDE SEQUENCE [LARGE SCALE GENOMIC DNA]</scope>
    <source>
        <strain evidence="2 3">DSM 105434</strain>
    </source>
</reference>
<dbReference type="Pfam" id="PF00665">
    <property type="entry name" value="rve"/>
    <property type="match status" value="1"/>
</dbReference>
<keyword evidence="3" id="KW-1185">Reference proteome</keyword>
<dbReference type="PROSITE" id="PS50994">
    <property type="entry name" value="INTEGRASE"/>
    <property type="match status" value="1"/>
</dbReference>
<evidence type="ECO:0000313" key="3">
    <source>
        <dbReference type="Proteomes" id="UP000536909"/>
    </source>
</evidence>
<organism evidence="2 3">
    <name type="scientific">Deinococcus metallilatus</name>
    <dbReference type="NCBI Taxonomy" id="1211322"/>
    <lineage>
        <taxon>Bacteria</taxon>
        <taxon>Thermotogati</taxon>
        <taxon>Deinococcota</taxon>
        <taxon>Deinococci</taxon>
        <taxon>Deinococcales</taxon>
        <taxon>Deinococcaceae</taxon>
        <taxon>Deinococcus</taxon>
    </lineage>
</organism>
<dbReference type="InterPro" id="IPR036397">
    <property type="entry name" value="RNaseH_sf"/>
</dbReference>
<accession>A0ABR6MSN5</accession>
<dbReference type="InterPro" id="IPR012337">
    <property type="entry name" value="RNaseH-like_sf"/>
</dbReference>
<dbReference type="Pfam" id="PF13333">
    <property type="entry name" value="rve_2"/>
    <property type="match status" value="1"/>
</dbReference>
<name>A0ABR6MSN5_9DEIO</name>
<dbReference type="InterPro" id="IPR001584">
    <property type="entry name" value="Integrase_cat-core"/>
</dbReference>
<dbReference type="PANTHER" id="PTHR46889:SF4">
    <property type="entry name" value="TRANSPOSASE INSO FOR INSERTION SEQUENCE ELEMENT IS911B-RELATED"/>
    <property type="match status" value="1"/>
</dbReference>
<gene>
    <name evidence="2" type="ORF">HNQ10_001742</name>
</gene>
<dbReference type="Gene3D" id="3.30.420.10">
    <property type="entry name" value="Ribonuclease H-like superfamily/Ribonuclease H"/>
    <property type="match status" value="1"/>
</dbReference>
<evidence type="ECO:0000259" key="1">
    <source>
        <dbReference type="PROSITE" id="PS50994"/>
    </source>
</evidence>